<comment type="subcellular location">
    <subcellularLocation>
        <location evidence="1">Cytoplasm</location>
    </subcellularLocation>
</comment>
<evidence type="ECO:0000256" key="8">
    <source>
        <dbReference type="ARBA" id="ARBA00023306"/>
    </source>
</evidence>
<evidence type="ECO:0000256" key="6">
    <source>
        <dbReference type="ARBA" id="ARBA00022960"/>
    </source>
</evidence>
<dbReference type="Gene3D" id="6.10.250.660">
    <property type="match status" value="1"/>
</dbReference>
<dbReference type="GO" id="GO:0005737">
    <property type="term" value="C:cytoplasm"/>
    <property type="evidence" value="ECO:0007669"/>
    <property type="project" value="UniProtKB-SubCell"/>
</dbReference>
<dbReference type="Proteomes" id="UP000570517">
    <property type="component" value="Unassembled WGS sequence"/>
</dbReference>
<dbReference type="GO" id="GO:0008360">
    <property type="term" value="P:regulation of cell shape"/>
    <property type="evidence" value="ECO:0007669"/>
    <property type="project" value="UniProtKB-KW"/>
</dbReference>
<dbReference type="EMBL" id="JABFYL010000039">
    <property type="protein sequence ID" value="NVN51804.1"/>
    <property type="molecule type" value="Genomic_DNA"/>
</dbReference>
<dbReference type="CDD" id="cd06503">
    <property type="entry name" value="ATP-synt_Fo_b"/>
    <property type="match status" value="1"/>
</dbReference>
<keyword evidence="5 12" id="KW-0132">Cell division</keyword>
<feature type="region of interest" description="Disordered" evidence="11">
    <location>
        <begin position="1"/>
        <end position="23"/>
    </location>
</feature>
<dbReference type="InterPro" id="IPR019933">
    <property type="entry name" value="DivIVA_domain"/>
</dbReference>
<proteinExistence type="inferred from homology"/>
<dbReference type="PANTHER" id="PTHR35794">
    <property type="entry name" value="CELL DIVISION PROTEIN DIVIVA"/>
    <property type="match status" value="1"/>
</dbReference>
<protein>
    <recommendedName>
        <fullName evidence="3">Cell wall synthesis protein Wag31</fullName>
    </recommendedName>
    <alternativeName>
        <fullName evidence="9">Antigen 84</fullName>
    </alternativeName>
</protein>
<dbReference type="NCBIfam" id="TIGR03544">
    <property type="entry name" value="DivI1A_domain"/>
    <property type="match status" value="1"/>
</dbReference>
<gene>
    <name evidence="12" type="ORF">HLY00_1792</name>
</gene>
<evidence type="ECO:0000256" key="4">
    <source>
        <dbReference type="ARBA" id="ARBA00022490"/>
    </source>
</evidence>
<evidence type="ECO:0000256" key="1">
    <source>
        <dbReference type="ARBA" id="ARBA00004496"/>
    </source>
</evidence>
<dbReference type="Pfam" id="PF05103">
    <property type="entry name" value="DivIVA"/>
    <property type="match status" value="1"/>
</dbReference>
<evidence type="ECO:0000256" key="3">
    <source>
        <dbReference type="ARBA" id="ARBA00018787"/>
    </source>
</evidence>
<evidence type="ECO:0000313" key="13">
    <source>
        <dbReference type="Proteomes" id="UP000570517"/>
    </source>
</evidence>
<evidence type="ECO:0000256" key="7">
    <source>
        <dbReference type="ARBA" id="ARBA00023054"/>
    </source>
</evidence>
<feature type="compositionally biased region" description="Polar residues" evidence="11">
    <location>
        <begin position="60"/>
        <end position="75"/>
    </location>
</feature>
<evidence type="ECO:0000256" key="11">
    <source>
        <dbReference type="SAM" id="MobiDB-lite"/>
    </source>
</evidence>
<evidence type="ECO:0000256" key="10">
    <source>
        <dbReference type="SAM" id="Coils"/>
    </source>
</evidence>
<sequence>MPLTPADVHNVAFSKPPIGKRGYNEDEVDAFLDLVENELSRLIEENSDLRQRVSELDQELASSRSGGGAQPTQTIPAYEPEPEPAPPPPQPVYEAPPAQQAAAPSEDQHLRAAKILGLAQDTADRLTGTAKAESDKMLADARAEADAMVSEARQTAETTVAEARQRADAMLADAQTRSETQLRQAQEKADALQADAERKHSEIMGTINQQRTVLEGRLEQLRTFEREYRTRLKTYLESQLEELGQRGSAAPVDSGANNEGGFNQFNRGNN</sequence>
<keyword evidence="8" id="KW-0131">Cell cycle</keyword>
<organism evidence="12 13">
    <name type="scientific">Mycolicibacterium hippocampi</name>
    <dbReference type="NCBI Taxonomy" id="659824"/>
    <lineage>
        <taxon>Bacteria</taxon>
        <taxon>Bacillati</taxon>
        <taxon>Actinomycetota</taxon>
        <taxon>Actinomycetes</taxon>
        <taxon>Mycobacteriales</taxon>
        <taxon>Mycobacteriaceae</taxon>
        <taxon>Mycolicibacterium</taxon>
    </lineage>
</organism>
<dbReference type="Gene3D" id="1.20.5.620">
    <property type="entry name" value="F1F0 ATP synthase subunit B, membrane domain"/>
    <property type="match status" value="1"/>
</dbReference>
<dbReference type="AlphaFoldDB" id="A0A850PUX8"/>
<keyword evidence="6" id="KW-0133">Cell shape</keyword>
<comment type="similarity">
    <text evidence="2">Belongs to the DivIVA family.</text>
</comment>
<feature type="region of interest" description="Disordered" evidence="11">
    <location>
        <begin position="242"/>
        <end position="270"/>
    </location>
</feature>
<dbReference type="GO" id="GO:0051301">
    <property type="term" value="P:cell division"/>
    <property type="evidence" value="ECO:0007669"/>
    <property type="project" value="UniProtKB-KW"/>
</dbReference>
<reference evidence="12 13" key="1">
    <citation type="submission" date="2020-05" db="EMBL/GenBank/DDBJ databases">
        <title>Draft genome sequence of Mycobacterium hippocampi DL, isolated from European seabass, Dicentrarchus labrax, reared in fish farms.</title>
        <authorList>
            <person name="Stathopoulou P."/>
            <person name="Asimakis E."/>
            <person name="Tzokas K."/>
            <person name="Batargias C."/>
            <person name="Tsiamis G."/>
        </authorList>
    </citation>
    <scope>NUCLEOTIDE SEQUENCE [LARGE SCALE GENOMIC DNA]</scope>
    <source>
        <strain evidence="12 13">DL</strain>
    </source>
</reference>
<dbReference type="SUPFAM" id="SSF58113">
    <property type="entry name" value="Apolipoprotein A-I"/>
    <property type="match status" value="1"/>
</dbReference>
<keyword evidence="13" id="KW-1185">Reference proteome</keyword>
<dbReference type="InterPro" id="IPR007793">
    <property type="entry name" value="DivIVA_fam"/>
</dbReference>
<feature type="compositionally biased region" description="Low complexity" evidence="11">
    <location>
        <begin position="92"/>
        <end position="104"/>
    </location>
</feature>
<evidence type="ECO:0000313" key="12">
    <source>
        <dbReference type="EMBL" id="NVN51804.1"/>
    </source>
</evidence>
<name>A0A850PUX8_9MYCO</name>
<keyword evidence="7 10" id="KW-0175">Coiled coil</keyword>
<feature type="compositionally biased region" description="Polar residues" evidence="11">
    <location>
        <begin position="255"/>
        <end position="270"/>
    </location>
</feature>
<evidence type="ECO:0000256" key="9">
    <source>
        <dbReference type="ARBA" id="ARBA00031737"/>
    </source>
</evidence>
<comment type="caution">
    <text evidence="12">The sequence shown here is derived from an EMBL/GenBank/DDBJ whole genome shotgun (WGS) entry which is preliminary data.</text>
</comment>
<feature type="region of interest" description="Disordered" evidence="11">
    <location>
        <begin position="53"/>
        <end position="107"/>
    </location>
</feature>
<accession>A0A850PUX8</accession>
<keyword evidence="4" id="KW-0963">Cytoplasm</keyword>
<dbReference type="PANTHER" id="PTHR35794:SF2">
    <property type="entry name" value="CELL DIVISION PROTEIN DIVIVA"/>
    <property type="match status" value="1"/>
</dbReference>
<dbReference type="RefSeq" id="WP_178360075.1">
    <property type="nucleotide sequence ID" value="NZ_JABFYL010000039.1"/>
</dbReference>
<feature type="coiled-coil region" evidence="10">
    <location>
        <begin position="153"/>
        <end position="202"/>
    </location>
</feature>
<evidence type="ECO:0000256" key="2">
    <source>
        <dbReference type="ARBA" id="ARBA00009008"/>
    </source>
</evidence>
<evidence type="ECO:0000256" key="5">
    <source>
        <dbReference type="ARBA" id="ARBA00022618"/>
    </source>
</evidence>